<keyword evidence="1" id="KW-1133">Transmembrane helix</keyword>
<evidence type="ECO:0000313" key="2">
    <source>
        <dbReference type="EMBL" id="MBY9076590.1"/>
    </source>
</evidence>
<protein>
    <submittedName>
        <fullName evidence="2">DUF3618 domain-containing protein</fullName>
    </submittedName>
</protein>
<keyword evidence="3" id="KW-1185">Reference proteome</keyword>
<keyword evidence="1" id="KW-0472">Membrane</keyword>
<dbReference type="InterPro" id="IPR022062">
    <property type="entry name" value="DUF3618"/>
</dbReference>
<dbReference type="Pfam" id="PF12277">
    <property type="entry name" value="DUF3618"/>
    <property type="match status" value="1"/>
</dbReference>
<reference evidence="2 3" key="1">
    <citation type="submission" date="2021-08" db="EMBL/GenBank/DDBJ databases">
        <title>Nocardioides bacterium WL0053 sp. nov., isolated from the sediment.</title>
        <authorList>
            <person name="Wang L."/>
            <person name="Zhang D."/>
            <person name="Zhang A."/>
        </authorList>
    </citation>
    <scope>NUCLEOTIDE SEQUENCE [LARGE SCALE GENOMIC DNA]</scope>
    <source>
        <strain evidence="2 3">WL0053</strain>
    </source>
</reference>
<sequence length="89" mass="9581">MSHAEKPVDTRAPDTIEDEIEATRARLAGTIDQLLHRSSPKTIAKREMASFKGFFVDPVTGPRKDNILKVVAGVGGVVVLAVVARKVSN</sequence>
<name>A0ABS7RNF8_9ACTN</name>
<organism evidence="2 3">
    <name type="scientific">Nocardioides jiangsuensis</name>
    <dbReference type="NCBI Taxonomy" id="2866161"/>
    <lineage>
        <taxon>Bacteria</taxon>
        <taxon>Bacillati</taxon>
        <taxon>Actinomycetota</taxon>
        <taxon>Actinomycetes</taxon>
        <taxon>Propionibacteriales</taxon>
        <taxon>Nocardioidaceae</taxon>
        <taxon>Nocardioides</taxon>
    </lineage>
</organism>
<dbReference type="Proteomes" id="UP000754710">
    <property type="component" value="Unassembled WGS sequence"/>
</dbReference>
<gene>
    <name evidence="2" type="ORF">K1X13_17285</name>
</gene>
<proteinExistence type="predicted"/>
<evidence type="ECO:0000256" key="1">
    <source>
        <dbReference type="SAM" id="Phobius"/>
    </source>
</evidence>
<feature type="transmembrane region" description="Helical" evidence="1">
    <location>
        <begin position="67"/>
        <end position="84"/>
    </location>
</feature>
<accession>A0ABS7RNF8</accession>
<evidence type="ECO:0000313" key="3">
    <source>
        <dbReference type="Proteomes" id="UP000754710"/>
    </source>
</evidence>
<comment type="caution">
    <text evidence="2">The sequence shown here is derived from an EMBL/GenBank/DDBJ whole genome shotgun (WGS) entry which is preliminary data.</text>
</comment>
<keyword evidence="1" id="KW-0812">Transmembrane</keyword>
<dbReference type="EMBL" id="JAIEZQ010000003">
    <property type="protein sequence ID" value="MBY9076590.1"/>
    <property type="molecule type" value="Genomic_DNA"/>
</dbReference>
<dbReference type="RefSeq" id="WP_221026386.1">
    <property type="nucleotide sequence ID" value="NZ_JAIEZQ010000003.1"/>
</dbReference>